<reference evidence="2 3" key="1">
    <citation type="submission" date="2017-04" db="EMBL/GenBank/DDBJ databases">
        <title>Genome Sequence of Marinobacter salarius strain SMR5 Isolated from a culture of the Diatom Skeletonema marinoi.</title>
        <authorList>
            <person name="Topel M."/>
            <person name="Pinder M.I.M."/>
            <person name="Johansson O.N."/>
            <person name="Kourtchenko O."/>
            <person name="Godhe A."/>
            <person name="Clarke A.K."/>
        </authorList>
    </citation>
    <scope>NUCLEOTIDE SEQUENCE [LARGE SCALE GENOMIC DNA]</scope>
    <source>
        <strain evidence="2 3">SMR5</strain>
    </source>
</reference>
<dbReference type="GeneID" id="77256477"/>
<dbReference type="RefSeq" id="WP_085681025.1">
    <property type="nucleotide sequence ID" value="NZ_CP020931.1"/>
</dbReference>
<name>A0A1W6KB29_9GAMM</name>
<feature type="chain" id="PRO_5013252773" evidence="1">
    <location>
        <begin position="23"/>
        <end position="111"/>
    </location>
</feature>
<accession>A0A1W6KB29</accession>
<dbReference type="Proteomes" id="UP000193100">
    <property type="component" value="Chromosome"/>
</dbReference>
<proteinExistence type="predicted"/>
<organism evidence="2 3">
    <name type="scientific">Marinobacter salarius</name>
    <dbReference type="NCBI Taxonomy" id="1420917"/>
    <lineage>
        <taxon>Bacteria</taxon>
        <taxon>Pseudomonadati</taxon>
        <taxon>Pseudomonadota</taxon>
        <taxon>Gammaproteobacteria</taxon>
        <taxon>Pseudomonadales</taxon>
        <taxon>Marinobacteraceae</taxon>
        <taxon>Marinobacter</taxon>
    </lineage>
</organism>
<keyword evidence="1" id="KW-0732">Signal</keyword>
<sequence length="111" mass="12540">MKPTLCTSVFLVALSFNSWAWAQEVDYDKRNLHIFCASHLKLLSGTIDDGGDEYKALMFMSGVHRDEATGMGATEKHFSDVNTYLKKVRNTSKPKWSSLTSRSKELCFPQS</sequence>
<dbReference type="AlphaFoldDB" id="A0A1W6KB29"/>
<evidence type="ECO:0000256" key="1">
    <source>
        <dbReference type="SAM" id="SignalP"/>
    </source>
</evidence>
<protein>
    <submittedName>
        <fullName evidence="2">Uncharacterized protein</fullName>
    </submittedName>
</protein>
<evidence type="ECO:0000313" key="3">
    <source>
        <dbReference type="Proteomes" id="UP000193100"/>
    </source>
</evidence>
<gene>
    <name evidence="2" type="ORF">MARSALSMR5_02540</name>
</gene>
<evidence type="ECO:0000313" key="2">
    <source>
        <dbReference type="EMBL" id="ARM84601.1"/>
    </source>
</evidence>
<feature type="signal peptide" evidence="1">
    <location>
        <begin position="1"/>
        <end position="22"/>
    </location>
</feature>
<dbReference type="EMBL" id="CP020931">
    <property type="protein sequence ID" value="ARM84601.1"/>
    <property type="molecule type" value="Genomic_DNA"/>
</dbReference>